<keyword evidence="4" id="KW-1185">Reference proteome</keyword>
<keyword evidence="1" id="KW-0433">Leucine-rich repeat</keyword>
<dbReference type="PANTHER" id="PTHR48051">
    <property type="match status" value="1"/>
</dbReference>
<sequence>MPPRPTIYSSDVLNTPTSFPVRRSNNLNEFTMQSRLITEEEARNRARWFRVNLTGPLKNFPRNICYLTYITTLVIKNNHLERLPPELGNLVNLVNLDASYNRLRVLPSTIGELTDLRALILNDNQISDLPLEVARLLNLRFLNLQNNPLSQESSALYGDGSEPFVRRLVRHYLDIYSRQRVVSQFVVTSSVAKLDFPPWPYSHPLNTFASCAANLDFLRQFSLTNKRLEICLPL</sequence>
<dbReference type="InterPro" id="IPR001611">
    <property type="entry name" value="Leu-rich_rpt"/>
</dbReference>
<dbReference type="InterPro" id="IPR050216">
    <property type="entry name" value="LRR_domain-containing"/>
</dbReference>
<keyword evidence="2" id="KW-0677">Repeat</keyword>
<dbReference type="SUPFAM" id="SSF52075">
    <property type="entry name" value="Outer arm dynein light chain 1"/>
    <property type="match status" value="1"/>
</dbReference>
<reference evidence="3 4" key="1">
    <citation type="journal article" date="2022" name="Front. Cell. Infect. Microbiol.">
        <title>The Genomes of Two Strains of Taenia crassiceps the Animal Model for the Study of Human Cysticercosis.</title>
        <authorList>
            <person name="Bobes R.J."/>
            <person name="Estrada K."/>
            <person name="Rios-Valencia D.G."/>
            <person name="Calderon-Gallegos A."/>
            <person name="de la Torre P."/>
            <person name="Carrero J.C."/>
            <person name="Sanchez-Flores A."/>
            <person name="Laclette J.P."/>
        </authorList>
    </citation>
    <scope>NUCLEOTIDE SEQUENCE [LARGE SCALE GENOMIC DNA]</scope>
    <source>
        <strain evidence="3">WFUcys</strain>
    </source>
</reference>
<gene>
    <name evidence="3" type="ORF">TcWFU_003677</name>
</gene>
<evidence type="ECO:0000313" key="4">
    <source>
        <dbReference type="Proteomes" id="UP001651158"/>
    </source>
</evidence>
<dbReference type="InterPro" id="IPR032675">
    <property type="entry name" value="LRR_dom_sf"/>
</dbReference>
<dbReference type="Pfam" id="PF00560">
    <property type="entry name" value="LRR_1"/>
    <property type="match status" value="1"/>
</dbReference>
<proteinExistence type="predicted"/>
<evidence type="ECO:0000256" key="1">
    <source>
        <dbReference type="ARBA" id="ARBA00022614"/>
    </source>
</evidence>
<dbReference type="SMART" id="SM00369">
    <property type="entry name" value="LRR_TYP"/>
    <property type="match status" value="4"/>
</dbReference>
<name>A0ABR4Q9C5_9CEST</name>
<evidence type="ECO:0000313" key="3">
    <source>
        <dbReference type="EMBL" id="KAL5106151.1"/>
    </source>
</evidence>
<dbReference type="Proteomes" id="UP001651158">
    <property type="component" value="Unassembled WGS sequence"/>
</dbReference>
<comment type="caution">
    <text evidence="3">The sequence shown here is derived from an EMBL/GenBank/DDBJ whole genome shotgun (WGS) entry which is preliminary data.</text>
</comment>
<evidence type="ECO:0000256" key="2">
    <source>
        <dbReference type="ARBA" id="ARBA00022737"/>
    </source>
</evidence>
<protein>
    <submittedName>
        <fullName evidence="3">CCR4-NOT transcription complex subunit 6-like</fullName>
    </submittedName>
</protein>
<dbReference type="PANTHER" id="PTHR48051:SF1">
    <property type="entry name" value="RAS SUPPRESSOR PROTEIN 1"/>
    <property type="match status" value="1"/>
</dbReference>
<accession>A0ABR4Q9C5</accession>
<dbReference type="EMBL" id="JAKROA010000006">
    <property type="protein sequence ID" value="KAL5106151.1"/>
    <property type="molecule type" value="Genomic_DNA"/>
</dbReference>
<dbReference type="Gene3D" id="3.80.10.10">
    <property type="entry name" value="Ribonuclease Inhibitor"/>
    <property type="match status" value="1"/>
</dbReference>
<organism evidence="3 4">
    <name type="scientific">Taenia crassiceps</name>
    <dbReference type="NCBI Taxonomy" id="6207"/>
    <lineage>
        <taxon>Eukaryota</taxon>
        <taxon>Metazoa</taxon>
        <taxon>Spiralia</taxon>
        <taxon>Lophotrochozoa</taxon>
        <taxon>Platyhelminthes</taxon>
        <taxon>Cestoda</taxon>
        <taxon>Eucestoda</taxon>
        <taxon>Cyclophyllidea</taxon>
        <taxon>Taeniidae</taxon>
        <taxon>Taenia</taxon>
    </lineage>
</organism>
<dbReference type="InterPro" id="IPR003591">
    <property type="entry name" value="Leu-rich_rpt_typical-subtyp"/>
</dbReference>